<comment type="caution">
    <text evidence="2">The sequence shown here is derived from an EMBL/GenBank/DDBJ whole genome shotgun (WGS) entry which is preliminary data.</text>
</comment>
<dbReference type="SMART" id="SM00950">
    <property type="entry name" value="Piwi"/>
    <property type="match status" value="1"/>
</dbReference>
<sequence length="301" mass="33697">MTTNISTTACSIEFNAKLGGQYALPQTHELNRLRAQPFMIMGADVSHPGPGSGENRPSFASVVWSWNKDATEYVTDTTVQPPRTEIIKKLQTMVEKAIEGFMIQSPAPSLMIMYRDGVSEGQLDAVKTFEVKAIRAACKAVWARKGWTETKPLPALTFIVVVKRAADLKGNCRPGLAVEGLHSPWTRGFHLQSHAPIQGTARSGQYTILVDENYDMNSARIQQLSFELCHIYAKATRSISIPAPVYYADLVCSRAKFHLDPDEYIDLDGASNSDTFDHVFWTKQFKPVSRQNHYDKSMYFL</sequence>
<accession>A0AAD7BY85</accession>
<dbReference type="Gene3D" id="3.30.420.10">
    <property type="entry name" value="Ribonuclease H-like superfamily/Ribonuclease H"/>
    <property type="match status" value="1"/>
</dbReference>
<dbReference type="SUPFAM" id="SSF53098">
    <property type="entry name" value="Ribonuclease H-like"/>
    <property type="match status" value="1"/>
</dbReference>
<dbReference type="InterPro" id="IPR036397">
    <property type="entry name" value="RNaseH_sf"/>
</dbReference>
<evidence type="ECO:0000313" key="3">
    <source>
        <dbReference type="Proteomes" id="UP001221142"/>
    </source>
</evidence>
<dbReference type="InterPro" id="IPR003165">
    <property type="entry name" value="Piwi"/>
</dbReference>
<organism evidence="2 3">
    <name type="scientific">Roridomyces roridus</name>
    <dbReference type="NCBI Taxonomy" id="1738132"/>
    <lineage>
        <taxon>Eukaryota</taxon>
        <taxon>Fungi</taxon>
        <taxon>Dikarya</taxon>
        <taxon>Basidiomycota</taxon>
        <taxon>Agaricomycotina</taxon>
        <taxon>Agaricomycetes</taxon>
        <taxon>Agaricomycetidae</taxon>
        <taxon>Agaricales</taxon>
        <taxon>Marasmiineae</taxon>
        <taxon>Mycenaceae</taxon>
        <taxon>Roridomyces</taxon>
    </lineage>
</organism>
<dbReference type="GO" id="GO:0003676">
    <property type="term" value="F:nucleic acid binding"/>
    <property type="evidence" value="ECO:0007669"/>
    <property type="project" value="InterPro"/>
</dbReference>
<dbReference type="EMBL" id="JARKIF010000008">
    <property type="protein sequence ID" value="KAJ7632790.1"/>
    <property type="molecule type" value="Genomic_DNA"/>
</dbReference>
<dbReference type="PROSITE" id="PS50822">
    <property type="entry name" value="PIWI"/>
    <property type="match status" value="1"/>
</dbReference>
<dbReference type="InterPro" id="IPR012337">
    <property type="entry name" value="RNaseH-like_sf"/>
</dbReference>
<keyword evidence="3" id="KW-1185">Reference proteome</keyword>
<dbReference type="PANTHER" id="PTHR22891">
    <property type="entry name" value="EUKARYOTIC TRANSLATION INITIATION FACTOR 2C"/>
    <property type="match status" value="1"/>
</dbReference>
<protein>
    <submittedName>
        <fullName evidence="2">Piwi domain-containing protein</fullName>
    </submittedName>
</protein>
<evidence type="ECO:0000259" key="1">
    <source>
        <dbReference type="PROSITE" id="PS50822"/>
    </source>
</evidence>
<dbReference type="Proteomes" id="UP001221142">
    <property type="component" value="Unassembled WGS sequence"/>
</dbReference>
<proteinExistence type="predicted"/>
<dbReference type="AlphaFoldDB" id="A0AAD7BY85"/>
<name>A0AAD7BY85_9AGAR</name>
<gene>
    <name evidence="2" type="ORF">FB45DRAFT_1026920</name>
</gene>
<dbReference type="Pfam" id="PF02171">
    <property type="entry name" value="Piwi"/>
    <property type="match status" value="1"/>
</dbReference>
<evidence type="ECO:0000313" key="2">
    <source>
        <dbReference type="EMBL" id="KAJ7632790.1"/>
    </source>
</evidence>
<feature type="domain" description="Piwi" evidence="1">
    <location>
        <begin position="39"/>
        <end position="260"/>
    </location>
</feature>
<reference evidence="2" key="1">
    <citation type="submission" date="2023-03" db="EMBL/GenBank/DDBJ databases">
        <title>Massive genome expansion in bonnet fungi (Mycena s.s.) driven by repeated elements and novel gene families across ecological guilds.</title>
        <authorList>
            <consortium name="Lawrence Berkeley National Laboratory"/>
            <person name="Harder C.B."/>
            <person name="Miyauchi S."/>
            <person name="Viragh M."/>
            <person name="Kuo A."/>
            <person name="Thoen E."/>
            <person name="Andreopoulos B."/>
            <person name="Lu D."/>
            <person name="Skrede I."/>
            <person name="Drula E."/>
            <person name="Henrissat B."/>
            <person name="Morin E."/>
            <person name="Kohler A."/>
            <person name="Barry K."/>
            <person name="LaButti K."/>
            <person name="Morin E."/>
            <person name="Salamov A."/>
            <person name="Lipzen A."/>
            <person name="Mereny Z."/>
            <person name="Hegedus B."/>
            <person name="Baldrian P."/>
            <person name="Stursova M."/>
            <person name="Weitz H."/>
            <person name="Taylor A."/>
            <person name="Grigoriev I.V."/>
            <person name="Nagy L.G."/>
            <person name="Martin F."/>
            <person name="Kauserud H."/>
        </authorList>
    </citation>
    <scope>NUCLEOTIDE SEQUENCE</scope>
    <source>
        <strain evidence="2">9284</strain>
    </source>
</reference>